<evidence type="ECO:0000256" key="1">
    <source>
        <dbReference type="SAM" id="MobiDB-lite"/>
    </source>
</evidence>
<evidence type="ECO:0000313" key="3">
    <source>
        <dbReference type="Proteomes" id="UP000265703"/>
    </source>
</evidence>
<reference evidence="2 3" key="1">
    <citation type="submission" date="2018-06" db="EMBL/GenBank/DDBJ databases">
        <title>Comparative genomics reveals the genomic features of Rhizophagus irregularis, R. cerebriforme, R. diaphanum and Gigaspora rosea, and their symbiotic lifestyle signature.</title>
        <authorList>
            <person name="Morin E."/>
            <person name="San Clemente H."/>
            <person name="Chen E.C.H."/>
            <person name="De La Providencia I."/>
            <person name="Hainaut M."/>
            <person name="Kuo A."/>
            <person name="Kohler A."/>
            <person name="Murat C."/>
            <person name="Tang N."/>
            <person name="Roy S."/>
            <person name="Loubradou J."/>
            <person name="Henrissat B."/>
            <person name="Grigoriev I.V."/>
            <person name="Corradi N."/>
            <person name="Roux C."/>
            <person name="Martin F.M."/>
        </authorList>
    </citation>
    <scope>NUCLEOTIDE SEQUENCE [LARGE SCALE GENOMIC DNA]</scope>
    <source>
        <strain evidence="2 3">DAOM 227022</strain>
    </source>
</reference>
<name>A0A397SL05_9GLOM</name>
<feature type="compositionally biased region" description="Basic residues" evidence="1">
    <location>
        <begin position="1"/>
        <end position="14"/>
    </location>
</feature>
<comment type="caution">
    <text evidence="2">The sequence shown here is derived from an EMBL/GenBank/DDBJ whole genome shotgun (WGS) entry which is preliminary data.</text>
</comment>
<gene>
    <name evidence="2" type="ORF">C1645_743200</name>
</gene>
<dbReference type="SUPFAM" id="SSF52058">
    <property type="entry name" value="L domain-like"/>
    <property type="match status" value="2"/>
</dbReference>
<accession>A0A397SL05</accession>
<evidence type="ECO:0000313" key="2">
    <source>
        <dbReference type="EMBL" id="RIA83264.1"/>
    </source>
</evidence>
<protein>
    <submittedName>
        <fullName evidence="2">Uncharacterized protein</fullName>
    </submittedName>
</protein>
<dbReference type="Gene3D" id="3.80.10.10">
    <property type="entry name" value="Ribonuclease Inhibitor"/>
    <property type="match status" value="2"/>
</dbReference>
<dbReference type="AlphaFoldDB" id="A0A397SL05"/>
<dbReference type="InterPro" id="IPR032675">
    <property type="entry name" value="LRR_dom_sf"/>
</dbReference>
<dbReference type="EMBL" id="QKYT01000586">
    <property type="protein sequence ID" value="RIA83264.1"/>
    <property type="molecule type" value="Genomic_DNA"/>
</dbReference>
<dbReference type="Proteomes" id="UP000265703">
    <property type="component" value="Unassembled WGS sequence"/>
</dbReference>
<sequence>MTQKKKKKKKKRKVNSQNQGTTKNVKKQKQINSVTSNFEIMEVDDSVNKLESIGSELVSEEEAANHCKIKRIEINDCSEIVDFRAGNNLLTDLDFLKNLNSKKLSILSVHSNDLGKREELDLKCFSEFENLESLFIDNVSENKINQNIYNRFHGSLKPLQGLVKLKELSISNTDVDSELDELESFLNSLGSLEKISCSSSKKSDSRVKNLAENLNILKEKRGWDFEKEVGCKGVFDLESKGKKREDIEELDISGEELEGKLNLNGFKKLKYLICRSNKLTEIDLTDCLELIGIDCTKNKLEKITFGNQEGKKVNLKEFRGSENKFPNLKEILQNINPEALAYFDINNNAISNTAIGEFNQFSNLENLYIGSTEKEKKENPQNQNHFTGQLEDLNKLKKLLEIDIRNNGTGIKDNFLSLKKDKKLLEKLEKVYSDKFSEEQLKNETAEHEDSLLSLRKYYSKEDGFYDVKAEDKNYRINKKNDDYTPKEHYKDVKLIYPSELETEFG</sequence>
<proteinExistence type="predicted"/>
<organism evidence="2 3">
    <name type="scientific">Glomus cerebriforme</name>
    <dbReference type="NCBI Taxonomy" id="658196"/>
    <lineage>
        <taxon>Eukaryota</taxon>
        <taxon>Fungi</taxon>
        <taxon>Fungi incertae sedis</taxon>
        <taxon>Mucoromycota</taxon>
        <taxon>Glomeromycotina</taxon>
        <taxon>Glomeromycetes</taxon>
        <taxon>Glomerales</taxon>
        <taxon>Glomeraceae</taxon>
        <taxon>Glomus</taxon>
    </lineage>
</organism>
<dbReference type="STRING" id="658196.A0A397SL05"/>
<dbReference type="OrthoDB" id="2404189at2759"/>
<feature type="region of interest" description="Disordered" evidence="1">
    <location>
        <begin position="1"/>
        <end position="29"/>
    </location>
</feature>
<keyword evidence="3" id="KW-1185">Reference proteome</keyword>